<dbReference type="GO" id="GO:0006361">
    <property type="term" value="P:transcription initiation at RNA polymerase I promoter"/>
    <property type="evidence" value="ECO:0007669"/>
    <property type="project" value="InterPro"/>
</dbReference>
<protein>
    <submittedName>
        <fullName evidence="2 4">RNA polymerase I-specific transcription initiation factor RRN3</fullName>
    </submittedName>
</protein>
<dbReference type="GO" id="GO:0003743">
    <property type="term" value="F:translation initiation factor activity"/>
    <property type="evidence" value="ECO:0007669"/>
    <property type="project" value="UniProtKB-KW"/>
</dbReference>
<dbReference type="Pfam" id="PF05327">
    <property type="entry name" value="RRN3"/>
    <property type="match status" value="1"/>
</dbReference>
<dbReference type="GO" id="GO:0005634">
    <property type="term" value="C:nucleus"/>
    <property type="evidence" value="ECO:0007669"/>
    <property type="project" value="TreeGrafter"/>
</dbReference>
<evidence type="ECO:0000313" key="4">
    <source>
        <dbReference type="RefSeq" id="XP_025418354.1"/>
    </source>
</evidence>
<keyword evidence="2" id="KW-0648">Protein biosynthesis</keyword>
<dbReference type="GO" id="GO:0001181">
    <property type="term" value="F:RNA polymerase I general transcription initiation factor activity"/>
    <property type="evidence" value="ECO:0007669"/>
    <property type="project" value="InterPro"/>
</dbReference>
<reference evidence="4" key="2">
    <citation type="submission" date="2025-04" db="UniProtKB">
        <authorList>
            <consortium name="RefSeq"/>
        </authorList>
    </citation>
    <scope>IDENTIFICATION</scope>
</reference>
<keyword evidence="2" id="KW-0396">Initiation factor</keyword>
<evidence type="ECO:0000256" key="1">
    <source>
        <dbReference type="ARBA" id="ARBA00010098"/>
    </source>
</evidence>
<evidence type="ECO:0000313" key="2">
    <source>
        <dbReference type="EMBL" id="MBY71640.1"/>
    </source>
</evidence>
<dbReference type="InterPro" id="IPR007991">
    <property type="entry name" value="RNA_pol_I_trans_ini_fac_RRN3"/>
</dbReference>
<keyword evidence="3" id="KW-1185">Reference proteome</keyword>
<dbReference type="AlphaFoldDB" id="A0A2S2Q1X8"/>
<proteinExistence type="inferred from homology"/>
<sequence>MASYHNTTKSGAYCMNNSISSPSILKKIGNQSLNNVPGRKVHFDLFKKLKILIINYNKNNEADKTNYSNLICDIRDAAVIIKDSDLLKLLKDARSCLSILNENLTLFVKVVLILKWMNRSDEVVNEYRGFLLDVCTAYNYHTKFAIDQLVSNFSQVDHTVYDRVNGMPSEKEERGYQNVHMTLEALLKVIPLSKDLLLTALQKKFPFRKSGAESNLHYIHNLLRITKYAPSLRKKILSLIVTKLVEIDVHIPKDELNRLESNINVEIEDIFPMDVDGECMQVDPEKMEVECFSQTLDICLRRIFMYMKTTCHDSDDNLIWENTKSLYHDLLSVFESEILPTYNSSHVQYIIYYFLSFKITLCENFCNWLWKKCCDVSSPCTLRQAAAGYLASFLCRAPFISNSILKNILSEISSWCINYINRVDKTVRVVTEDLLRCHAVFYSICQSLFYIISFRHQDLMESKRNLKFMENLNLSKIVTCRLSPLRLCCSAVVNRFAYITKTYQLTYCYVVMDGHIRVTDQSIKDEWLYSFFPFDTYVLPRSKDIIMSDLYRQFNDDTNKHDNIDDDEDKESLFVDNMDISPSMLSTSSPAKTDWLGQLVNQQQ</sequence>
<name>A0A2S2Q1X8_9HEMI</name>
<dbReference type="RefSeq" id="XP_025418354.1">
    <property type="nucleotide sequence ID" value="XM_025562569.1"/>
</dbReference>
<evidence type="ECO:0000313" key="3">
    <source>
        <dbReference type="Proteomes" id="UP000694846"/>
    </source>
</evidence>
<organism evidence="2">
    <name type="scientific">Sipha flava</name>
    <name type="common">yellow sugarcane aphid</name>
    <dbReference type="NCBI Taxonomy" id="143950"/>
    <lineage>
        <taxon>Eukaryota</taxon>
        <taxon>Metazoa</taxon>
        <taxon>Ecdysozoa</taxon>
        <taxon>Arthropoda</taxon>
        <taxon>Hexapoda</taxon>
        <taxon>Insecta</taxon>
        <taxon>Pterygota</taxon>
        <taxon>Neoptera</taxon>
        <taxon>Paraneoptera</taxon>
        <taxon>Hemiptera</taxon>
        <taxon>Sternorrhyncha</taxon>
        <taxon>Aphidomorpha</taxon>
        <taxon>Aphidoidea</taxon>
        <taxon>Aphididae</taxon>
        <taxon>Sipha</taxon>
    </lineage>
</organism>
<accession>A0A2S2Q1X8</accession>
<comment type="similarity">
    <text evidence="1">Belongs to the RRN3 family.</text>
</comment>
<dbReference type="PANTHER" id="PTHR12790:SF0">
    <property type="entry name" value="RNA POLYMERASE I-SPECIFIC TRANSCRIPTION INITIATION FACTOR RRN3-RELATED"/>
    <property type="match status" value="1"/>
</dbReference>
<reference evidence="2" key="1">
    <citation type="submission" date="2018-04" db="EMBL/GenBank/DDBJ databases">
        <title>Transcriptome assembly of Sipha flava.</title>
        <authorList>
            <person name="Scully E.D."/>
            <person name="Geib S.M."/>
            <person name="Palmer N.A."/>
            <person name="Koch K."/>
            <person name="Bradshaw J."/>
            <person name="Heng-Moss T."/>
            <person name="Sarath G."/>
        </authorList>
    </citation>
    <scope>NUCLEOTIDE SEQUENCE</scope>
</reference>
<dbReference type="PANTHER" id="PTHR12790">
    <property type="entry name" value="TRANSCRIPTION INITIATION FACTOR IA RRN3"/>
    <property type="match status" value="1"/>
</dbReference>
<dbReference type="OrthoDB" id="26970at2759"/>
<dbReference type="GO" id="GO:0001042">
    <property type="term" value="F:RNA polymerase I core binding"/>
    <property type="evidence" value="ECO:0007669"/>
    <property type="project" value="TreeGrafter"/>
</dbReference>
<dbReference type="Proteomes" id="UP000694846">
    <property type="component" value="Unplaced"/>
</dbReference>
<gene>
    <name evidence="2" type="primary">RRN3</name>
    <name evidence="4" type="synonym">LOC112689065</name>
    <name evidence="2" type="ORF">g.159179</name>
</gene>
<dbReference type="EMBL" id="GGMS01002437">
    <property type="protein sequence ID" value="MBY71640.1"/>
    <property type="molecule type" value="Transcribed_RNA"/>
</dbReference>